<evidence type="ECO:0000256" key="4">
    <source>
        <dbReference type="ARBA" id="ARBA00022999"/>
    </source>
</evidence>
<dbReference type="InterPro" id="IPR036036">
    <property type="entry name" value="SOCS_box-like_dom_sf"/>
</dbReference>
<dbReference type="SUPFAM" id="SSF158235">
    <property type="entry name" value="SOCS box-like"/>
    <property type="match status" value="1"/>
</dbReference>
<feature type="region of interest" description="Disordered" evidence="6">
    <location>
        <begin position="1"/>
        <end position="36"/>
    </location>
</feature>
<feature type="compositionally biased region" description="Polar residues" evidence="6">
    <location>
        <begin position="11"/>
        <end position="34"/>
    </location>
</feature>
<protein>
    <submittedName>
        <fullName evidence="9">Putative suppressor of cytokine signaling 4-like protein</fullName>
    </submittedName>
</protein>
<dbReference type="GO" id="GO:0046935">
    <property type="term" value="F:1-phosphatidylinositol-3-kinase regulator activity"/>
    <property type="evidence" value="ECO:0007669"/>
    <property type="project" value="TreeGrafter"/>
</dbReference>
<dbReference type="PRINTS" id="PR00401">
    <property type="entry name" value="SH2DOMAIN"/>
</dbReference>
<evidence type="ECO:0000256" key="1">
    <source>
        <dbReference type="ARBA" id="ARBA00022604"/>
    </source>
</evidence>
<keyword evidence="1" id="KW-0341">Growth regulation</keyword>
<evidence type="ECO:0000256" key="3">
    <source>
        <dbReference type="ARBA" id="ARBA00022786"/>
    </source>
</evidence>
<dbReference type="PROSITE" id="PS50225">
    <property type="entry name" value="SOCS"/>
    <property type="match status" value="1"/>
</dbReference>
<dbReference type="InterPro" id="IPR000980">
    <property type="entry name" value="SH2"/>
</dbReference>
<dbReference type="Pfam" id="PF00017">
    <property type="entry name" value="SH2"/>
    <property type="match status" value="1"/>
</dbReference>
<dbReference type="Pfam" id="PF07525">
    <property type="entry name" value="SOCS_box"/>
    <property type="match status" value="1"/>
</dbReference>
<evidence type="ECO:0000313" key="9">
    <source>
        <dbReference type="EMBL" id="MBW45469.1"/>
    </source>
</evidence>
<dbReference type="InterPro" id="IPR036860">
    <property type="entry name" value="SH2_dom_sf"/>
</dbReference>
<dbReference type="GO" id="GO:0046854">
    <property type="term" value="P:phosphatidylinositol phosphate biosynthetic process"/>
    <property type="evidence" value="ECO:0007669"/>
    <property type="project" value="TreeGrafter"/>
</dbReference>
<evidence type="ECO:0000256" key="2">
    <source>
        <dbReference type="ARBA" id="ARBA00022700"/>
    </source>
</evidence>
<dbReference type="PANTHER" id="PTHR10155:SF32">
    <property type="entry name" value="LP02169P"/>
    <property type="match status" value="1"/>
</dbReference>
<dbReference type="PANTHER" id="PTHR10155">
    <property type="entry name" value="PHOSPHATIDYLINOSITOL 3-KINASE REGULATORY SUBUNIT"/>
    <property type="match status" value="1"/>
</dbReference>
<feature type="domain" description="SOCS box" evidence="8">
    <location>
        <begin position="345"/>
        <end position="395"/>
    </location>
</feature>
<dbReference type="GO" id="GO:0035556">
    <property type="term" value="P:intracellular signal transduction"/>
    <property type="evidence" value="ECO:0007669"/>
    <property type="project" value="InterPro"/>
</dbReference>
<evidence type="ECO:0000256" key="5">
    <source>
        <dbReference type="PROSITE-ProRule" id="PRU00191"/>
    </source>
</evidence>
<accession>A0A2M4AXD9</accession>
<feature type="compositionally biased region" description="Low complexity" evidence="6">
    <location>
        <begin position="132"/>
        <end position="148"/>
    </location>
</feature>
<dbReference type="Gene3D" id="3.30.505.10">
    <property type="entry name" value="SH2 domain"/>
    <property type="match status" value="1"/>
</dbReference>
<dbReference type="CDD" id="cd09923">
    <property type="entry name" value="SH2_SOCS_family"/>
    <property type="match status" value="1"/>
</dbReference>
<organism evidence="9">
    <name type="scientific">Anopheles triannulatus</name>
    <dbReference type="NCBI Taxonomy" id="58253"/>
    <lineage>
        <taxon>Eukaryota</taxon>
        <taxon>Metazoa</taxon>
        <taxon>Ecdysozoa</taxon>
        <taxon>Arthropoda</taxon>
        <taxon>Hexapoda</taxon>
        <taxon>Insecta</taxon>
        <taxon>Pterygota</taxon>
        <taxon>Neoptera</taxon>
        <taxon>Endopterygota</taxon>
        <taxon>Diptera</taxon>
        <taxon>Nematocera</taxon>
        <taxon>Culicoidea</taxon>
        <taxon>Culicidae</taxon>
        <taxon>Anophelinae</taxon>
        <taxon>Anopheles</taxon>
    </lineage>
</organism>
<feature type="domain" description="SH2" evidence="7">
    <location>
        <begin position="243"/>
        <end position="350"/>
    </location>
</feature>
<dbReference type="SMART" id="SM00969">
    <property type="entry name" value="SOCS_box"/>
    <property type="match status" value="1"/>
</dbReference>
<keyword evidence="2" id="KW-0734">Signal transduction inhibitor</keyword>
<dbReference type="EMBL" id="GGFK01012148">
    <property type="protein sequence ID" value="MBW45469.1"/>
    <property type="molecule type" value="Transcribed_RNA"/>
</dbReference>
<evidence type="ECO:0000259" key="7">
    <source>
        <dbReference type="PROSITE" id="PS50001"/>
    </source>
</evidence>
<sequence>MDSAIRPPAATNESETTAERITSSATVPRPSSSPADGVYRFNWFLSLRRKRSSPPQTSTVAAGSIKKNDAGGGVGTRRKDDLFTAEGGVHHQNAGSVFYTLRKRFQKKFTSVKVKAYEPDVSSGGVAALTNGGASASSTNAHSNSGNHPNAPLRDSDAEFARIVIERHTQNPIRFSSPNANLPVIMNRDTVPNTGTVEGTDNADYPSAHVDTPHGHGQEESECQPTLDETMERMRIDLLQYGWYWGKLTRSAAQKRLARQVNGTFLVRDSQTEKYQFTVSFRSSGITLHCRIDFKNNYWSFSGLTTPSTYATMTELIEDTMKKSEFGVIGYVKQNSPLMPPFPVRLTKPINRFYEVSTLQHLCRFIIRQKIDPKDIVMLPLPVKLKQYVEENFYDL</sequence>
<feature type="region of interest" description="Disordered" evidence="6">
    <location>
        <begin position="50"/>
        <end position="75"/>
    </location>
</feature>
<dbReference type="SUPFAM" id="SSF55550">
    <property type="entry name" value="SH2 domain"/>
    <property type="match status" value="1"/>
</dbReference>
<proteinExistence type="predicted"/>
<name>A0A2M4AXD9_9DIPT</name>
<evidence type="ECO:0000256" key="6">
    <source>
        <dbReference type="SAM" id="MobiDB-lite"/>
    </source>
</evidence>
<dbReference type="GO" id="GO:0005942">
    <property type="term" value="C:phosphatidylinositol 3-kinase complex"/>
    <property type="evidence" value="ECO:0007669"/>
    <property type="project" value="TreeGrafter"/>
</dbReference>
<dbReference type="SMART" id="SM00252">
    <property type="entry name" value="SH2"/>
    <property type="match status" value="1"/>
</dbReference>
<dbReference type="GO" id="GO:0009968">
    <property type="term" value="P:negative regulation of signal transduction"/>
    <property type="evidence" value="ECO:0007669"/>
    <property type="project" value="UniProtKB-KW"/>
</dbReference>
<dbReference type="SMART" id="SM00253">
    <property type="entry name" value="SOCS"/>
    <property type="match status" value="1"/>
</dbReference>
<dbReference type="AlphaFoldDB" id="A0A2M4AXD9"/>
<dbReference type="InterPro" id="IPR001496">
    <property type="entry name" value="SOCS_box"/>
</dbReference>
<keyword evidence="4 5" id="KW-0727">SH2 domain</keyword>
<feature type="region of interest" description="Disordered" evidence="6">
    <location>
        <begin position="132"/>
        <end position="154"/>
    </location>
</feature>
<dbReference type="PROSITE" id="PS50001">
    <property type="entry name" value="SH2"/>
    <property type="match status" value="1"/>
</dbReference>
<reference evidence="9" key="1">
    <citation type="submission" date="2018-01" db="EMBL/GenBank/DDBJ databases">
        <title>An insight into the sialome of Amazonian anophelines.</title>
        <authorList>
            <person name="Ribeiro J.M."/>
            <person name="Scarpassa V."/>
            <person name="Calvo E."/>
        </authorList>
    </citation>
    <scope>NUCLEOTIDE SEQUENCE</scope>
    <source>
        <tissue evidence="9">Salivary glands</tissue>
    </source>
</reference>
<evidence type="ECO:0000259" key="8">
    <source>
        <dbReference type="PROSITE" id="PS50225"/>
    </source>
</evidence>
<keyword evidence="3" id="KW-0833">Ubl conjugation pathway</keyword>